<name>A0A939ILC3_9GAMM</name>
<dbReference type="Gene3D" id="3.40.50.2300">
    <property type="match status" value="1"/>
</dbReference>
<dbReference type="SMART" id="SM00448">
    <property type="entry name" value="REC"/>
    <property type="match status" value="1"/>
</dbReference>
<dbReference type="PROSITE" id="PS50110">
    <property type="entry name" value="RESPONSE_REGULATORY"/>
    <property type="match status" value="1"/>
</dbReference>
<proteinExistence type="predicted"/>
<keyword evidence="1" id="KW-0902">Two-component regulatory system</keyword>
<dbReference type="RefSeq" id="WP_206561691.1">
    <property type="nucleotide sequence ID" value="NZ_JAFKCZ010000013.1"/>
</dbReference>
<dbReference type="InterPro" id="IPR011006">
    <property type="entry name" value="CheY-like_superfamily"/>
</dbReference>
<evidence type="ECO:0000256" key="1">
    <source>
        <dbReference type="ARBA" id="ARBA00023012"/>
    </source>
</evidence>
<dbReference type="GO" id="GO:0000976">
    <property type="term" value="F:transcription cis-regulatory region binding"/>
    <property type="evidence" value="ECO:0007669"/>
    <property type="project" value="TreeGrafter"/>
</dbReference>
<feature type="domain" description="Response regulatory" evidence="4">
    <location>
        <begin position="2"/>
        <end position="116"/>
    </location>
</feature>
<dbReference type="PANTHER" id="PTHR48111:SF3">
    <property type="entry name" value="TRANSCRIPTIONAL REGULATORY PROTEIN BTSR"/>
    <property type="match status" value="1"/>
</dbReference>
<dbReference type="PROSITE" id="PS50930">
    <property type="entry name" value="HTH_LYTTR"/>
    <property type="match status" value="1"/>
</dbReference>
<dbReference type="GO" id="GO:0032993">
    <property type="term" value="C:protein-DNA complex"/>
    <property type="evidence" value="ECO:0007669"/>
    <property type="project" value="TreeGrafter"/>
</dbReference>
<dbReference type="Gene3D" id="2.40.50.1020">
    <property type="entry name" value="LytTr DNA-binding domain"/>
    <property type="match status" value="1"/>
</dbReference>
<dbReference type="InterPro" id="IPR007492">
    <property type="entry name" value="LytTR_DNA-bd_dom"/>
</dbReference>
<keyword evidence="3" id="KW-0597">Phosphoprotein</keyword>
<reference evidence="6" key="1">
    <citation type="submission" date="2021-02" db="EMBL/GenBank/DDBJ databases">
        <title>PHA producing bacteria isolated from coastal sediment in Guangdong, Shenzhen.</title>
        <authorList>
            <person name="Zheng W."/>
            <person name="Yu S."/>
            <person name="Huang Y."/>
        </authorList>
    </citation>
    <scope>NUCLEOTIDE SEQUENCE</scope>
    <source>
        <strain evidence="6">TN14-10</strain>
    </source>
</reference>
<accession>A0A939ILC3</accession>
<dbReference type="SMART" id="SM00850">
    <property type="entry name" value="LytTR"/>
    <property type="match status" value="1"/>
</dbReference>
<dbReference type="Pfam" id="PF04397">
    <property type="entry name" value="LytTR"/>
    <property type="match status" value="1"/>
</dbReference>
<dbReference type="EMBL" id="JAFKCZ010000013">
    <property type="protein sequence ID" value="MBN7798241.1"/>
    <property type="molecule type" value="Genomic_DNA"/>
</dbReference>
<dbReference type="InterPro" id="IPR001789">
    <property type="entry name" value="Sig_transdc_resp-reg_receiver"/>
</dbReference>
<evidence type="ECO:0000313" key="7">
    <source>
        <dbReference type="Proteomes" id="UP000664303"/>
    </source>
</evidence>
<gene>
    <name evidence="6" type="ORF">JYP50_16650</name>
</gene>
<dbReference type="Pfam" id="PF00072">
    <property type="entry name" value="Response_reg"/>
    <property type="match status" value="1"/>
</dbReference>
<dbReference type="Proteomes" id="UP000664303">
    <property type="component" value="Unassembled WGS sequence"/>
</dbReference>
<protein>
    <submittedName>
        <fullName evidence="6">Response regulator transcription factor</fullName>
    </submittedName>
</protein>
<evidence type="ECO:0000256" key="2">
    <source>
        <dbReference type="ARBA" id="ARBA00023125"/>
    </source>
</evidence>
<feature type="domain" description="HTH LytTR-type" evidence="5">
    <location>
        <begin position="139"/>
        <end position="243"/>
    </location>
</feature>
<keyword evidence="2" id="KW-0238">DNA-binding</keyword>
<evidence type="ECO:0000259" key="5">
    <source>
        <dbReference type="PROSITE" id="PS50930"/>
    </source>
</evidence>
<evidence type="ECO:0000256" key="3">
    <source>
        <dbReference type="PROSITE-ProRule" id="PRU00169"/>
    </source>
</evidence>
<evidence type="ECO:0000313" key="6">
    <source>
        <dbReference type="EMBL" id="MBN7798241.1"/>
    </source>
</evidence>
<dbReference type="GO" id="GO:0005829">
    <property type="term" value="C:cytosol"/>
    <property type="evidence" value="ECO:0007669"/>
    <property type="project" value="TreeGrafter"/>
</dbReference>
<organism evidence="6 7">
    <name type="scientific">Parahaliea mediterranea</name>
    <dbReference type="NCBI Taxonomy" id="651086"/>
    <lineage>
        <taxon>Bacteria</taxon>
        <taxon>Pseudomonadati</taxon>
        <taxon>Pseudomonadota</taxon>
        <taxon>Gammaproteobacteria</taxon>
        <taxon>Cellvibrionales</taxon>
        <taxon>Halieaceae</taxon>
        <taxon>Parahaliea</taxon>
    </lineage>
</organism>
<feature type="modified residue" description="4-aspartylphosphate" evidence="3">
    <location>
        <position position="53"/>
    </location>
</feature>
<dbReference type="PANTHER" id="PTHR48111">
    <property type="entry name" value="REGULATOR OF RPOS"/>
    <property type="match status" value="1"/>
</dbReference>
<keyword evidence="7" id="KW-1185">Reference proteome</keyword>
<sequence>MKVLVVDDESLARDRLRRLLARLDPAVECLEADSGEGALEVLEAFDPQLVLLDVRMPGMGGIELAARLAELERPPAVIFCTAYDEYALDALRQQAAAYLLKPVREEELAQALRRAARVNRVQVAALRDDGERAGARRQVSSQGHRGLETLPVEEVRCFLAEQKYVTAFAPGRQLLLPDSLKDLEGEFGHAFLRVHRNALVSLHHVRRLARNGDGGWCVELEGVTLRPAVSRRHLAAVKERLLDR</sequence>
<dbReference type="GO" id="GO:0006355">
    <property type="term" value="P:regulation of DNA-templated transcription"/>
    <property type="evidence" value="ECO:0007669"/>
    <property type="project" value="TreeGrafter"/>
</dbReference>
<dbReference type="SUPFAM" id="SSF52172">
    <property type="entry name" value="CheY-like"/>
    <property type="match status" value="1"/>
</dbReference>
<dbReference type="AlphaFoldDB" id="A0A939ILC3"/>
<dbReference type="InterPro" id="IPR039420">
    <property type="entry name" value="WalR-like"/>
</dbReference>
<dbReference type="GO" id="GO:0000156">
    <property type="term" value="F:phosphorelay response regulator activity"/>
    <property type="evidence" value="ECO:0007669"/>
    <property type="project" value="TreeGrafter"/>
</dbReference>
<evidence type="ECO:0000259" key="4">
    <source>
        <dbReference type="PROSITE" id="PS50110"/>
    </source>
</evidence>
<comment type="caution">
    <text evidence="6">The sequence shown here is derived from an EMBL/GenBank/DDBJ whole genome shotgun (WGS) entry which is preliminary data.</text>
</comment>